<comment type="similarity">
    <text evidence="5">Belongs to the binding-protein-dependent transport system permease family.</text>
</comment>
<evidence type="ECO:0000256" key="5">
    <source>
        <dbReference type="RuleBase" id="RU363032"/>
    </source>
</evidence>
<organism evidence="7 8">
    <name type="scientific">Ignisphaera aggregans (strain DSM 17230 / JCM 13409 / AQ1.S1)</name>
    <dbReference type="NCBI Taxonomy" id="583356"/>
    <lineage>
        <taxon>Archaea</taxon>
        <taxon>Thermoproteota</taxon>
        <taxon>Thermoprotei</taxon>
        <taxon>Desulfurococcales</taxon>
        <taxon>Desulfurococcaceae</taxon>
        <taxon>Ignisphaera</taxon>
    </lineage>
</organism>
<feature type="domain" description="ABC transmembrane type-1" evidence="6">
    <location>
        <begin position="43"/>
        <end position="237"/>
    </location>
</feature>
<dbReference type="InterPro" id="IPR000515">
    <property type="entry name" value="MetI-like"/>
</dbReference>
<feature type="transmembrane region" description="Helical" evidence="5">
    <location>
        <begin position="76"/>
        <end position="100"/>
    </location>
</feature>
<evidence type="ECO:0000256" key="1">
    <source>
        <dbReference type="ARBA" id="ARBA00004141"/>
    </source>
</evidence>
<name>E0STU2_IGNAA</name>
<keyword evidence="3 5" id="KW-1133">Transmembrane helix</keyword>
<comment type="subcellular location">
    <subcellularLocation>
        <location evidence="5">Cell membrane</location>
        <topology evidence="5">Multi-pass membrane protein</topology>
    </subcellularLocation>
    <subcellularLocation>
        <location evidence="1">Membrane</location>
        <topology evidence="1">Multi-pass membrane protein</topology>
    </subcellularLocation>
</comment>
<keyword evidence="4 5" id="KW-0472">Membrane</keyword>
<gene>
    <name evidence="7" type="ordered locus">Igag_0891</name>
</gene>
<keyword evidence="5" id="KW-0813">Transport</keyword>
<dbReference type="Pfam" id="PF00528">
    <property type="entry name" value="BPD_transp_1"/>
    <property type="match status" value="1"/>
</dbReference>
<dbReference type="HOGENOM" id="CLU_016047_14_2_2"/>
<dbReference type="EMBL" id="CP002098">
    <property type="protein sequence ID" value="ADM27708.1"/>
    <property type="molecule type" value="Genomic_DNA"/>
</dbReference>
<evidence type="ECO:0000313" key="8">
    <source>
        <dbReference type="Proteomes" id="UP000001304"/>
    </source>
</evidence>
<dbReference type="AlphaFoldDB" id="E0STU2"/>
<dbReference type="SUPFAM" id="SSF161098">
    <property type="entry name" value="MetI-like"/>
    <property type="match status" value="1"/>
</dbReference>
<feature type="transmembrane region" description="Helical" evidence="5">
    <location>
        <begin position="42"/>
        <end position="64"/>
    </location>
</feature>
<evidence type="ECO:0000313" key="7">
    <source>
        <dbReference type="EMBL" id="ADM27708.1"/>
    </source>
</evidence>
<dbReference type="STRING" id="583356.Igag_0891"/>
<keyword evidence="8" id="KW-1185">Reference proteome</keyword>
<dbReference type="GO" id="GO:0005886">
    <property type="term" value="C:plasma membrane"/>
    <property type="evidence" value="ECO:0007669"/>
    <property type="project" value="UniProtKB-SubCell"/>
</dbReference>
<evidence type="ECO:0000256" key="4">
    <source>
        <dbReference type="ARBA" id="ARBA00023136"/>
    </source>
</evidence>
<dbReference type="PANTHER" id="PTHR43632">
    <property type="entry name" value="PERMEASE COMPONENT OF TUNGSTATE ABC TRANSPORTER"/>
    <property type="match status" value="1"/>
</dbReference>
<evidence type="ECO:0000256" key="2">
    <source>
        <dbReference type="ARBA" id="ARBA00022692"/>
    </source>
</evidence>
<accession>E0STU2</accession>
<dbReference type="CDD" id="cd06261">
    <property type="entry name" value="TM_PBP2"/>
    <property type="match status" value="1"/>
</dbReference>
<dbReference type="BioCyc" id="IAGG583356:GHAH-875-MONOMER"/>
<reference evidence="7 8" key="1">
    <citation type="journal article" date="2010" name="Stand. Genomic Sci.">
        <title>Complete genome sequence of Ignisphaera aggregans type strain (AQ1.S1).</title>
        <authorList>
            <person name="Goker M."/>
            <person name="Held B."/>
            <person name="Lapidus A."/>
            <person name="Nolan M."/>
            <person name="Spring S."/>
            <person name="Yasawong M."/>
            <person name="Lucas S."/>
            <person name="Glavina Del Rio T."/>
            <person name="Tice H."/>
            <person name="Cheng J.F."/>
            <person name="Goodwin L."/>
            <person name="Tapia R."/>
            <person name="Pitluck S."/>
            <person name="Liolios K."/>
            <person name="Ivanova N."/>
            <person name="Mavromatis K."/>
            <person name="Mikhailova N."/>
            <person name="Pati A."/>
            <person name="Chen A."/>
            <person name="Palaniappan K."/>
            <person name="Brambilla E."/>
            <person name="Land M."/>
            <person name="Hauser L."/>
            <person name="Chang Y.J."/>
            <person name="Jeffries C.D."/>
            <person name="Brettin T."/>
            <person name="Detter J.C."/>
            <person name="Han C."/>
            <person name="Rohde M."/>
            <person name="Sikorski J."/>
            <person name="Woyke T."/>
            <person name="Bristow J."/>
            <person name="Eisen J.A."/>
            <person name="Markowitz V."/>
            <person name="Hugenholtz P."/>
            <person name="Kyrpides N.C."/>
            <person name="Klenk H.P."/>
        </authorList>
    </citation>
    <scope>NUCLEOTIDE SEQUENCE [LARGE SCALE GENOMIC DNA]</scope>
    <source>
        <strain evidence="8">DSM 17230 / JCM 13409 / AQ1.S1</strain>
    </source>
</reference>
<evidence type="ECO:0000256" key="3">
    <source>
        <dbReference type="ARBA" id="ARBA00022989"/>
    </source>
</evidence>
<dbReference type="KEGG" id="iag:Igag_0891"/>
<proteinExistence type="inferred from homology"/>
<dbReference type="Gene3D" id="1.10.3720.10">
    <property type="entry name" value="MetI-like"/>
    <property type="match status" value="1"/>
</dbReference>
<feature type="transmembrane region" description="Helical" evidence="5">
    <location>
        <begin position="218"/>
        <end position="240"/>
    </location>
</feature>
<protein>
    <submittedName>
        <fullName evidence="7">Binding-protein-dependent transport systems inner membrane component</fullName>
    </submittedName>
</protein>
<evidence type="ECO:0000259" key="6">
    <source>
        <dbReference type="PROSITE" id="PS50928"/>
    </source>
</evidence>
<dbReference type="InterPro" id="IPR049783">
    <property type="entry name" value="ABC_perm_TupB-like"/>
</dbReference>
<sequence>MEPTSTGAIIYIDRSYSYKILVLAIVTSYRSLVSYVDEIVDIAIRSILVSGTATILSSLWSLPLAYTAVVRPRLRILIPIMESLSGIPTVLIGLLLYLLLSRSGPLGFLNLLYTPYAIIIGQSILVTPLIIATSFGALRNVYEQYGELALSLGARKSQVMATVFRESFNMVIASIMIAFSRALGELGVALLVGGNIRWETRVFSTAIALYVEMGNFDYALKLGAILLAIEILLIVTIRLLRGMER</sequence>
<dbReference type="PROSITE" id="PS50928">
    <property type="entry name" value="ABC_TM1"/>
    <property type="match status" value="1"/>
</dbReference>
<dbReference type="Proteomes" id="UP000001304">
    <property type="component" value="Chromosome"/>
</dbReference>
<dbReference type="InterPro" id="IPR035906">
    <property type="entry name" value="MetI-like_sf"/>
</dbReference>
<dbReference type="GO" id="GO:0055085">
    <property type="term" value="P:transmembrane transport"/>
    <property type="evidence" value="ECO:0007669"/>
    <property type="project" value="InterPro"/>
</dbReference>
<feature type="transmembrane region" description="Helical" evidence="5">
    <location>
        <begin position="112"/>
        <end position="138"/>
    </location>
</feature>
<dbReference type="PANTHER" id="PTHR43632:SF1">
    <property type="entry name" value="PERMEASE COMPONENT OF TUNGSTATE ABC TRANSPORTER"/>
    <property type="match status" value="1"/>
</dbReference>
<dbReference type="NCBIfam" id="NF038017">
    <property type="entry name" value="ABC_perm1"/>
    <property type="match status" value="1"/>
</dbReference>
<keyword evidence="2 5" id="KW-0812">Transmembrane</keyword>